<reference evidence="2 3" key="1">
    <citation type="journal article" date="2015" name="Proc. Natl. Acad. Sci. U.S.A.">
        <title>The resurrection genome of Boea hygrometrica: A blueprint for survival of dehydration.</title>
        <authorList>
            <person name="Xiao L."/>
            <person name="Yang G."/>
            <person name="Zhang L."/>
            <person name="Yang X."/>
            <person name="Zhao S."/>
            <person name="Ji Z."/>
            <person name="Zhou Q."/>
            <person name="Hu M."/>
            <person name="Wang Y."/>
            <person name="Chen M."/>
            <person name="Xu Y."/>
            <person name="Jin H."/>
            <person name="Xiao X."/>
            <person name="Hu G."/>
            <person name="Bao F."/>
            <person name="Hu Y."/>
            <person name="Wan P."/>
            <person name="Li L."/>
            <person name="Deng X."/>
            <person name="Kuang T."/>
            <person name="Xiang C."/>
            <person name="Zhu J.K."/>
            <person name="Oliver M.J."/>
            <person name="He Y."/>
        </authorList>
    </citation>
    <scope>NUCLEOTIDE SEQUENCE [LARGE SCALE GENOMIC DNA]</scope>
    <source>
        <strain evidence="3">cv. XS01</strain>
    </source>
</reference>
<feature type="compositionally biased region" description="Polar residues" evidence="1">
    <location>
        <begin position="126"/>
        <end position="136"/>
    </location>
</feature>
<dbReference type="AlphaFoldDB" id="A0A2Z7B938"/>
<evidence type="ECO:0000313" key="2">
    <source>
        <dbReference type="EMBL" id="KZV30690.1"/>
    </source>
</evidence>
<proteinExistence type="predicted"/>
<dbReference type="EMBL" id="KV007919">
    <property type="protein sequence ID" value="KZV30690.1"/>
    <property type="molecule type" value="Genomic_DNA"/>
</dbReference>
<accession>A0A2Z7B938</accession>
<evidence type="ECO:0000313" key="3">
    <source>
        <dbReference type="Proteomes" id="UP000250235"/>
    </source>
</evidence>
<gene>
    <name evidence="2" type="ORF">F511_19483</name>
</gene>
<feature type="region of interest" description="Disordered" evidence="1">
    <location>
        <begin position="1"/>
        <end position="78"/>
    </location>
</feature>
<name>A0A2Z7B938_9LAMI</name>
<feature type="compositionally biased region" description="Basic residues" evidence="1">
    <location>
        <begin position="35"/>
        <end position="48"/>
    </location>
</feature>
<evidence type="ECO:0000256" key="1">
    <source>
        <dbReference type="SAM" id="MobiDB-lite"/>
    </source>
</evidence>
<protein>
    <submittedName>
        <fullName evidence="2">Uncharacterized protein</fullName>
    </submittedName>
</protein>
<organism evidence="2 3">
    <name type="scientific">Dorcoceras hygrometricum</name>
    <dbReference type="NCBI Taxonomy" id="472368"/>
    <lineage>
        <taxon>Eukaryota</taxon>
        <taxon>Viridiplantae</taxon>
        <taxon>Streptophyta</taxon>
        <taxon>Embryophyta</taxon>
        <taxon>Tracheophyta</taxon>
        <taxon>Spermatophyta</taxon>
        <taxon>Magnoliopsida</taxon>
        <taxon>eudicotyledons</taxon>
        <taxon>Gunneridae</taxon>
        <taxon>Pentapetalae</taxon>
        <taxon>asterids</taxon>
        <taxon>lamiids</taxon>
        <taxon>Lamiales</taxon>
        <taxon>Gesneriaceae</taxon>
        <taxon>Didymocarpoideae</taxon>
        <taxon>Trichosporeae</taxon>
        <taxon>Loxocarpinae</taxon>
        <taxon>Dorcoceras</taxon>
    </lineage>
</organism>
<feature type="region of interest" description="Disordered" evidence="1">
    <location>
        <begin position="111"/>
        <end position="156"/>
    </location>
</feature>
<sequence>MVHDAPTSGASSGRNQQPSCANQQATAGGRSRNNCAKRRPALGRHARPARNEVRAVAGHGRPPCATSAHGVARAVPRAMGRHTRRLPAFSRGNRHFTVGDGRLRLIRSTTGSKFPSSACTRRPDEISTNGNSSKSWPEQIPARGGGGGGGGRRRRLWERRRGREILNVEKPITVDVTVGEIVVEPTEEERHASAQLETTDDVDVIIEQVIAETSQLATDEGDQFFAETNVGEIVFGDTPVEKADDLEKWFDRSYEDFVSRDAEQLIVSTSDLDKGTGTAETVAREQQVPMFVEKGTVAESEGSKDVVVAKVIEKSVDSNQIDEELITLDDLLMQISDDMMLPSVTAAEITKIKSDLPVEIKEVHDQDWYYASLPKISATEKRKGALRGS</sequence>
<dbReference type="Proteomes" id="UP000250235">
    <property type="component" value="Unassembled WGS sequence"/>
</dbReference>
<feature type="compositionally biased region" description="Polar residues" evidence="1">
    <location>
        <begin position="8"/>
        <end position="34"/>
    </location>
</feature>
<keyword evidence="3" id="KW-1185">Reference proteome</keyword>